<keyword evidence="1" id="KW-0378">Hydrolase</keyword>
<comment type="caution">
    <text evidence="1">The sequence shown here is derived from an EMBL/GenBank/DDBJ whole genome shotgun (WGS) entry which is preliminary data.</text>
</comment>
<dbReference type="Proteomes" id="UP000256253">
    <property type="component" value="Unassembled WGS sequence"/>
</dbReference>
<organism evidence="1 2">
    <name type="scientific">Calidifontibacter indicus</name>
    <dbReference type="NCBI Taxonomy" id="419650"/>
    <lineage>
        <taxon>Bacteria</taxon>
        <taxon>Bacillati</taxon>
        <taxon>Actinomycetota</taxon>
        <taxon>Actinomycetes</taxon>
        <taxon>Micrococcales</taxon>
        <taxon>Dermacoccaceae</taxon>
        <taxon>Calidifontibacter</taxon>
    </lineage>
</organism>
<accession>A0A3D9UUS3</accession>
<gene>
    <name evidence="1" type="ORF">DFJ65_2776</name>
</gene>
<dbReference type="SUPFAM" id="SSF54637">
    <property type="entry name" value="Thioesterase/thiol ester dehydrase-isomerase"/>
    <property type="match status" value="1"/>
</dbReference>
<sequence>MPKRPYYLDVPLRWSDMDANRHVNNVQFLRLLEEARVLGMREWFGDLGHDKQPLLVARSEIDYLQQLPYRGPLITVAMWCSRIAGASFDLSYEVLSSRDDDAVVYARSESTLVTFDVETQRPQRITAETRADLERYFADPVPMKRRTR</sequence>
<name>A0A3D9UUS3_9MICO</name>
<keyword evidence="2" id="KW-1185">Reference proteome</keyword>
<evidence type="ECO:0000313" key="2">
    <source>
        <dbReference type="Proteomes" id="UP000256253"/>
    </source>
</evidence>
<proteinExistence type="predicted"/>
<dbReference type="AlphaFoldDB" id="A0A3D9UUS3"/>
<dbReference type="GO" id="GO:0047617">
    <property type="term" value="F:fatty acyl-CoA hydrolase activity"/>
    <property type="evidence" value="ECO:0007669"/>
    <property type="project" value="TreeGrafter"/>
</dbReference>
<dbReference type="InterPro" id="IPR029069">
    <property type="entry name" value="HotDog_dom_sf"/>
</dbReference>
<dbReference type="InterPro" id="IPR050563">
    <property type="entry name" value="4-hydroxybenzoyl-CoA_TE"/>
</dbReference>
<dbReference type="OrthoDB" id="9799036at2"/>
<evidence type="ECO:0000313" key="1">
    <source>
        <dbReference type="EMBL" id="REF31700.1"/>
    </source>
</evidence>
<dbReference type="PANTHER" id="PTHR31793:SF24">
    <property type="entry name" value="LONG-CHAIN ACYL-COA THIOESTERASE FADM"/>
    <property type="match status" value="1"/>
</dbReference>
<dbReference type="Gene3D" id="3.10.129.10">
    <property type="entry name" value="Hotdog Thioesterase"/>
    <property type="match status" value="1"/>
</dbReference>
<dbReference type="Pfam" id="PF13279">
    <property type="entry name" value="4HBT_2"/>
    <property type="match status" value="1"/>
</dbReference>
<reference evidence="1 2" key="1">
    <citation type="submission" date="2018-08" db="EMBL/GenBank/DDBJ databases">
        <title>Sequencing the genomes of 1000 actinobacteria strains.</title>
        <authorList>
            <person name="Klenk H.-P."/>
        </authorList>
    </citation>
    <scope>NUCLEOTIDE SEQUENCE [LARGE SCALE GENOMIC DNA]</scope>
    <source>
        <strain evidence="1 2">DSM 22967</strain>
    </source>
</reference>
<dbReference type="PANTHER" id="PTHR31793">
    <property type="entry name" value="4-HYDROXYBENZOYL-COA THIOESTERASE FAMILY MEMBER"/>
    <property type="match status" value="1"/>
</dbReference>
<dbReference type="EMBL" id="QTUA01000001">
    <property type="protein sequence ID" value="REF31700.1"/>
    <property type="molecule type" value="Genomic_DNA"/>
</dbReference>
<dbReference type="RefSeq" id="WP_115923498.1">
    <property type="nucleotide sequence ID" value="NZ_QTUA01000001.1"/>
</dbReference>
<dbReference type="CDD" id="cd00586">
    <property type="entry name" value="4HBT"/>
    <property type="match status" value="1"/>
</dbReference>
<protein>
    <submittedName>
        <fullName evidence="1">Acyl-CoA thioester hydrolase</fullName>
    </submittedName>
</protein>